<reference evidence="2 4" key="1">
    <citation type="journal article" date="2011" name="Nature">
        <title>The Medicago genome provides insight into the evolution of rhizobial symbioses.</title>
        <authorList>
            <person name="Young N.D."/>
            <person name="Debelle F."/>
            <person name="Oldroyd G.E."/>
            <person name="Geurts R."/>
            <person name="Cannon S.B."/>
            <person name="Udvardi M.K."/>
            <person name="Benedito V.A."/>
            <person name="Mayer K.F."/>
            <person name="Gouzy J."/>
            <person name="Schoof H."/>
            <person name="Van de Peer Y."/>
            <person name="Proost S."/>
            <person name="Cook D.R."/>
            <person name="Meyers B.C."/>
            <person name="Spannagl M."/>
            <person name="Cheung F."/>
            <person name="De Mita S."/>
            <person name="Krishnakumar V."/>
            <person name="Gundlach H."/>
            <person name="Zhou S."/>
            <person name="Mudge J."/>
            <person name="Bharti A.K."/>
            <person name="Murray J.D."/>
            <person name="Naoumkina M.A."/>
            <person name="Rosen B."/>
            <person name="Silverstein K.A."/>
            <person name="Tang H."/>
            <person name="Rombauts S."/>
            <person name="Zhao P.X."/>
            <person name="Zhou P."/>
            <person name="Barbe V."/>
            <person name="Bardou P."/>
            <person name="Bechner M."/>
            <person name="Bellec A."/>
            <person name="Berger A."/>
            <person name="Berges H."/>
            <person name="Bidwell S."/>
            <person name="Bisseling T."/>
            <person name="Choisne N."/>
            <person name="Couloux A."/>
            <person name="Denny R."/>
            <person name="Deshpande S."/>
            <person name="Dai X."/>
            <person name="Doyle J.J."/>
            <person name="Dudez A.M."/>
            <person name="Farmer A.D."/>
            <person name="Fouteau S."/>
            <person name="Franken C."/>
            <person name="Gibelin C."/>
            <person name="Gish J."/>
            <person name="Goldstein S."/>
            <person name="Gonzalez A.J."/>
            <person name="Green P.J."/>
            <person name="Hallab A."/>
            <person name="Hartog M."/>
            <person name="Hua A."/>
            <person name="Humphray S.J."/>
            <person name="Jeong D.H."/>
            <person name="Jing Y."/>
            <person name="Jocker A."/>
            <person name="Kenton S.M."/>
            <person name="Kim D.J."/>
            <person name="Klee K."/>
            <person name="Lai H."/>
            <person name="Lang C."/>
            <person name="Lin S."/>
            <person name="Macmil S.L."/>
            <person name="Magdelenat G."/>
            <person name="Matthews L."/>
            <person name="McCorrison J."/>
            <person name="Monaghan E.L."/>
            <person name="Mun J.H."/>
            <person name="Najar F.Z."/>
            <person name="Nicholson C."/>
            <person name="Noirot C."/>
            <person name="O'Bleness M."/>
            <person name="Paule C.R."/>
            <person name="Poulain J."/>
            <person name="Prion F."/>
            <person name="Qin B."/>
            <person name="Qu C."/>
            <person name="Retzel E.F."/>
            <person name="Riddle C."/>
            <person name="Sallet E."/>
            <person name="Samain S."/>
            <person name="Samson N."/>
            <person name="Sanders I."/>
            <person name="Saurat O."/>
            <person name="Scarpelli C."/>
            <person name="Schiex T."/>
            <person name="Segurens B."/>
            <person name="Severin A.J."/>
            <person name="Sherrier D.J."/>
            <person name="Shi R."/>
            <person name="Sims S."/>
            <person name="Singer S.R."/>
            <person name="Sinharoy S."/>
            <person name="Sterck L."/>
            <person name="Viollet A."/>
            <person name="Wang B.B."/>
            <person name="Wang K."/>
            <person name="Wang M."/>
            <person name="Wang X."/>
            <person name="Warfsmann J."/>
            <person name="Weissenbach J."/>
            <person name="White D.D."/>
            <person name="White J.D."/>
            <person name="Wiley G.B."/>
            <person name="Wincker P."/>
            <person name="Xing Y."/>
            <person name="Yang L."/>
            <person name="Yao Z."/>
            <person name="Ying F."/>
            <person name="Zhai J."/>
            <person name="Zhou L."/>
            <person name="Zuber A."/>
            <person name="Denarie J."/>
            <person name="Dixon R.A."/>
            <person name="May G.D."/>
            <person name="Schwartz D.C."/>
            <person name="Rogers J."/>
            <person name="Quetier F."/>
            <person name="Town C.D."/>
            <person name="Roe B.A."/>
        </authorList>
    </citation>
    <scope>NUCLEOTIDE SEQUENCE [LARGE SCALE GENOMIC DNA]</scope>
    <source>
        <strain evidence="2">A17</strain>
        <strain evidence="3 4">cv. Jemalong A17</strain>
    </source>
</reference>
<sequence>MENILKMFLKFVVILAAIGGALVGNVQGDTHLVVKEEIYATHHLVLGFGPGYRLSKEKGIERDLIALLLVFTINYATP</sequence>
<evidence type="ECO:0000313" key="3">
    <source>
        <dbReference type="EnsemblPlants" id="AES99479"/>
    </source>
</evidence>
<proteinExistence type="predicted"/>
<reference evidence="2 4" key="2">
    <citation type="journal article" date="2014" name="BMC Genomics">
        <title>An improved genome release (version Mt4.0) for the model legume Medicago truncatula.</title>
        <authorList>
            <person name="Tang H."/>
            <person name="Krishnakumar V."/>
            <person name="Bidwell S."/>
            <person name="Rosen B."/>
            <person name="Chan A."/>
            <person name="Zhou S."/>
            <person name="Gentzbittel L."/>
            <person name="Childs K.L."/>
            <person name="Yandell M."/>
            <person name="Gundlach H."/>
            <person name="Mayer K.F."/>
            <person name="Schwartz D.C."/>
            <person name="Town C.D."/>
        </authorList>
    </citation>
    <scope>GENOME REANNOTATION</scope>
    <source>
        <strain evidence="3 4">cv. Jemalong A17</strain>
    </source>
</reference>
<accession>G7K226</accession>
<evidence type="ECO:0000313" key="4">
    <source>
        <dbReference type="Proteomes" id="UP000002051"/>
    </source>
</evidence>
<organism evidence="2 4">
    <name type="scientific">Medicago truncatula</name>
    <name type="common">Barrel medic</name>
    <name type="synonym">Medicago tribuloides</name>
    <dbReference type="NCBI Taxonomy" id="3880"/>
    <lineage>
        <taxon>Eukaryota</taxon>
        <taxon>Viridiplantae</taxon>
        <taxon>Streptophyta</taxon>
        <taxon>Embryophyta</taxon>
        <taxon>Tracheophyta</taxon>
        <taxon>Spermatophyta</taxon>
        <taxon>Magnoliopsida</taxon>
        <taxon>eudicotyledons</taxon>
        <taxon>Gunneridae</taxon>
        <taxon>Pentapetalae</taxon>
        <taxon>rosids</taxon>
        <taxon>fabids</taxon>
        <taxon>Fabales</taxon>
        <taxon>Fabaceae</taxon>
        <taxon>Papilionoideae</taxon>
        <taxon>50 kb inversion clade</taxon>
        <taxon>NPAAA clade</taxon>
        <taxon>Hologalegina</taxon>
        <taxon>IRL clade</taxon>
        <taxon>Trifolieae</taxon>
        <taxon>Medicago</taxon>
    </lineage>
</organism>
<dbReference type="Proteomes" id="UP000002051">
    <property type="component" value="Chromosome 5"/>
</dbReference>
<dbReference type="EnsemblPlants" id="AES99479">
    <property type="protein sequence ID" value="AES99479"/>
    <property type="gene ID" value="MTR_5g081350"/>
</dbReference>
<protein>
    <submittedName>
        <fullName evidence="2">Transmembrane protein, putative</fullName>
    </submittedName>
</protein>
<feature type="signal peptide" evidence="1">
    <location>
        <begin position="1"/>
        <end position="28"/>
    </location>
</feature>
<name>G7K226_MEDTR</name>
<keyword evidence="1" id="KW-0732">Signal</keyword>
<dbReference type="HOGENOM" id="CLU_2625718_0_0_1"/>
<feature type="chain" id="PRO_5014573293" evidence="1">
    <location>
        <begin position="29"/>
        <end position="78"/>
    </location>
</feature>
<reference evidence="3" key="3">
    <citation type="submission" date="2015-04" db="UniProtKB">
        <authorList>
            <consortium name="EnsemblPlants"/>
        </authorList>
    </citation>
    <scope>IDENTIFICATION</scope>
    <source>
        <strain evidence="3">cv. Jemalong A17</strain>
    </source>
</reference>
<evidence type="ECO:0000313" key="2">
    <source>
        <dbReference type="EMBL" id="AES99479.1"/>
    </source>
</evidence>
<dbReference type="PaxDb" id="3880-AES99479"/>
<keyword evidence="2" id="KW-0812">Transmembrane</keyword>
<keyword evidence="2" id="KW-0472">Membrane</keyword>
<gene>
    <name evidence="2" type="ordered locus">MTR_5g081350</name>
</gene>
<dbReference type="EMBL" id="CM001221">
    <property type="protein sequence ID" value="AES99479.1"/>
    <property type="molecule type" value="Genomic_DNA"/>
</dbReference>
<evidence type="ECO:0000256" key="1">
    <source>
        <dbReference type="SAM" id="SignalP"/>
    </source>
</evidence>
<dbReference type="AlphaFoldDB" id="G7K226"/>
<keyword evidence="4" id="KW-1185">Reference proteome</keyword>